<gene>
    <name evidence="1" type="ORF">PACLA_8A067046</name>
</gene>
<dbReference type="OrthoDB" id="8196304at2759"/>
<comment type="caution">
    <text evidence="1">The sequence shown here is derived from an EMBL/GenBank/DDBJ whole genome shotgun (WGS) entry which is preliminary data.</text>
</comment>
<accession>A0A6S7IAA8</accession>
<evidence type="ECO:0000313" key="2">
    <source>
        <dbReference type="Proteomes" id="UP001152795"/>
    </source>
</evidence>
<protein>
    <submittedName>
        <fullName evidence="1">DNA polymerase</fullName>
    </submittedName>
</protein>
<proteinExistence type="predicted"/>
<name>A0A6S7IAA8_PARCT</name>
<dbReference type="Proteomes" id="UP001152795">
    <property type="component" value="Unassembled WGS sequence"/>
</dbReference>
<dbReference type="PANTHER" id="PTHR33568">
    <property type="entry name" value="DNA POLYMERASE"/>
    <property type="match status" value="1"/>
</dbReference>
<dbReference type="InterPro" id="IPR043502">
    <property type="entry name" value="DNA/RNA_pol_sf"/>
</dbReference>
<dbReference type="PANTHER" id="PTHR33568:SF3">
    <property type="entry name" value="DNA-DIRECTED DNA POLYMERASE"/>
    <property type="match status" value="1"/>
</dbReference>
<evidence type="ECO:0000313" key="1">
    <source>
        <dbReference type="EMBL" id="CAB4003301.1"/>
    </source>
</evidence>
<dbReference type="SUPFAM" id="SSF56672">
    <property type="entry name" value="DNA/RNA polymerases"/>
    <property type="match status" value="1"/>
</dbReference>
<dbReference type="AlphaFoldDB" id="A0A6S7IAA8"/>
<dbReference type="Gene3D" id="1.10.287.690">
    <property type="entry name" value="Helix hairpin bin"/>
    <property type="match status" value="1"/>
</dbReference>
<dbReference type="EMBL" id="CACRXK020004591">
    <property type="protein sequence ID" value="CAB4003301.1"/>
    <property type="molecule type" value="Genomic_DNA"/>
</dbReference>
<keyword evidence="2" id="KW-1185">Reference proteome</keyword>
<reference evidence="1" key="1">
    <citation type="submission" date="2020-04" db="EMBL/GenBank/DDBJ databases">
        <authorList>
            <person name="Alioto T."/>
            <person name="Alioto T."/>
            <person name="Gomez Garrido J."/>
        </authorList>
    </citation>
    <scope>NUCLEOTIDE SEQUENCE</scope>
    <source>
        <strain evidence="1">A484AB</strain>
    </source>
</reference>
<sequence length="163" mass="19048">MKLADVPKTFGLTELQKGYFPHFFNRAENQDYVGPMPEIRFYDPNCMNSNDREKFLAWYKDLVEREYQSISKQRSSDYIADYAAKEGIQLDPRKIMKNPGLRALAKLMLNSFWGKFVQRSNMGQIKIVSDPAEYFDLFSSDNINVTNVNFIYDELIGARRPAY</sequence>
<organism evidence="1 2">
    <name type="scientific">Paramuricea clavata</name>
    <name type="common">Red gorgonian</name>
    <name type="synonym">Violescent sea-whip</name>
    <dbReference type="NCBI Taxonomy" id="317549"/>
    <lineage>
        <taxon>Eukaryota</taxon>
        <taxon>Metazoa</taxon>
        <taxon>Cnidaria</taxon>
        <taxon>Anthozoa</taxon>
        <taxon>Octocorallia</taxon>
        <taxon>Malacalcyonacea</taxon>
        <taxon>Plexauridae</taxon>
        <taxon>Paramuricea</taxon>
    </lineage>
</organism>